<dbReference type="Gene3D" id="1.10.630.10">
    <property type="entry name" value="Cytochrome P450"/>
    <property type="match status" value="1"/>
</dbReference>
<evidence type="ECO:0000313" key="4">
    <source>
        <dbReference type="EMBL" id="GAA4493753.1"/>
    </source>
</evidence>
<dbReference type="InterPro" id="IPR002397">
    <property type="entry name" value="Cyt_P450_B"/>
</dbReference>
<protein>
    <submittedName>
        <fullName evidence="4">Cytochrome P450</fullName>
    </submittedName>
</protein>
<dbReference type="SUPFAM" id="SSF48264">
    <property type="entry name" value="Cytochrome P450"/>
    <property type="match status" value="1"/>
</dbReference>
<dbReference type="CDD" id="cd11029">
    <property type="entry name" value="CYP107-like"/>
    <property type="match status" value="1"/>
</dbReference>
<comment type="similarity">
    <text evidence="1 2">Belongs to the cytochrome P450 family.</text>
</comment>
<organism evidence="4 5">
    <name type="scientific">Actinoallomurus oryzae</name>
    <dbReference type="NCBI Taxonomy" id="502180"/>
    <lineage>
        <taxon>Bacteria</taxon>
        <taxon>Bacillati</taxon>
        <taxon>Actinomycetota</taxon>
        <taxon>Actinomycetes</taxon>
        <taxon>Streptosporangiales</taxon>
        <taxon>Thermomonosporaceae</taxon>
        <taxon>Actinoallomurus</taxon>
    </lineage>
</organism>
<reference evidence="5" key="1">
    <citation type="journal article" date="2019" name="Int. J. Syst. Evol. Microbiol.">
        <title>The Global Catalogue of Microorganisms (GCM) 10K type strain sequencing project: providing services to taxonomists for standard genome sequencing and annotation.</title>
        <authorList>
            <consortium name="The Broad Institute Genomics Platform"/>
            <consortium name="The Broad Institute Genome Sequencing Center for Infectious Disease"/>
            <person name="Wu L."/>
            <person name="Ma J."/>
        </authorList>
    </citation>
    <scope>NUCLEOTIDE SEQUENCE [LARGE SCALE GENOMIC DNA]</scope>
    <source>
        <strain evidence="5">JCM 17933</strain>
    </source>
</reference>
<keyword evidence="2" id="KW-0349">Heme</keyword>
<keyword evidence="2" id="KW-0560">Oxidoreductase</keyword>
<evidence type="ECO:0000313" key="5">
    <source>
        <dbReference type="Proteomes" id="UP001500503"/>
    </source>
</evidence>
<evidence type="ECO:0000256" key="3">
    <source>
        <dbReference type="SAM" id="MobiDB-lite"/>
    </source>
</evidence>
<proteinExistence type="inferred from homology"/>
<dbReference type="InterPro" id="IPR017972">
    <property type="entry name" value="Cyt_P450_CS"/>
</dbReference>
<dbReference type="InterPro" id="IPR036396">
    <property type="entry name" value="Cyt_P450_sf"/>
</dbReference>
<dbReference type="PRINTS" id="PR00385">
    <property type="entry name" value="P450"/>
</dbReference>
<name>A0ABP8PW31_9ACTN</name>
<sequence length="428" mass="47091">MTSPHEALPSIPVITLDPTGADHHGEAARLRAAGPVVRVILPGGVHAWAVTRHIELAALVKDQRVSKDWRNWTAIRDGRIPDDWPLIGMLKVDNMVTADGPRHHRLRRLVTQALTRRRVEELRPRIAEIAEHLLDALPGHTAPDGSVDLRPHFAVQVPMQVICELTGVPEPWRPRLRELVESIFRSTTTPDEVTRTQHDRVRLLHELITLRRDRPGDDLTSALLTACAHDPDALTESELVDTLWLLLTAGHETTLSLILNATRALLTHPDQRALAQSGDEATWAAVVEEVLRWDASIGNFMARYPKEDITIAGVTIPAGEAILAPYSAVGRDPAQHGPDADRFDISREKTKHLAFGGGPHVCLGESLARLEATVALRALFTRYPDLALAVEPTALTPTESLFTNTSQSLPVRLKSGGPAVRPRPCRPV</sequence>
<keyword evidence="2" id="KW-0479">Metal-binding</keyword>
<dbReference type="InterPro" id="IPR001128">
    <property type="entry name" value="Cyt_P450"/>
</dbReference>
<dbReference type="EMBL" id="BAABHF010000019">
    <property type="protein sequence ID" value="GAA4493753.1"/>
    <property type="molecule type" value="Genomic_DNA"/>
</dbReference>
<accession>A0ABP8PW31</accession>
<dbReference type="Proteomes" id="UP001500503">
    <property type="component" value="Unassembled WGS sequence"/>
</dbReference>
<feature type="region of interest" description="Disordered" evidence="3">
    <location>
        <begin position="406"/>
        <end position="428"/>
    </location>
</feature>
<dbReference type="PANTHER" id="PTHR46696">
    <property type="entry name" value="P450, PUTATIVE (EUROFUNG)-RELATED"/>
    <property type="match status" value="1"/>
</dbReference>
<dbReference type="PROSITE" id="PS00086">
    <property type="entry name" value="CYTOCHROME_P450"/>
    <property type="match status" value="1"/>
</dbReference>
<dbReference type="PANTHER" id="PTHR46696:SF1">
    <property type="entry name" value="CYTOCHROME P450 YJIB-RELATED"/>
    <property type="match status" value="1"/>
</dbReference>
<dbReference type="PRINTS" id="PR00359">
    <property type="entry name" value="BP450"/>
</dbReference>
<keyword evidence="2" id="KW-0408">Iron</keyword>
<dbReference type="Pfam" id="PF00067">
    <property type="entry name" value="p450"/>
    <property type="match status" value="1"/>
</dbReference>
<keyword evidence="5" id="KW-1185">Reference proteome</keyword>
<evidence type="ECO:0000256" key="1">
    <source>
        <dbReference type="ARBA" id="ARBA00010617"/>
    </source>
</evidence>
<keyword evidence="2" id="KW-0503">Monooxygenase</keyword>
<gene>
    <name evidence="4" type="ORF">GCM10023191_031740</name>
</gene>
<comment type="caution">
    <text evidence="4">The sequence shown here is derived from an EMBL/GenBank/DDBJ whole genome shotgun (WGS) entry which is preliminary data.</text>
</comment>
<evidence type="ECO:0000256" key="2">
    <source>
        <dbReference type="RuleBase" id="RU000461"/>
    </source>
</evidence>